<proteinExistence type="predicted"/>
<protein>
    <recommendedName>
        <fullName evidence="4">Cellulose-binding protein</fullName>
    </recommendedName>
</protein>
<feature type="region of interest" description="Disordered" evidence="1">
    <location>
        <begin position="319"/>
        <end position="365"/>
    </location>
</feature>
<reference evidence="2" key="1">
    <citation type="journal article" date="2014" name="Int. J. Syst. Evol. Microbiol.">
        <title>Complete genome sequence of Corynebacterium casei LMG S-19264T (=DSM 44701T), isolated from a smear-ripened cheese.</title>
        <authorList>
            <consortium name="US DOE Joint Genome Institute (JGI-PGF)"/>
            <person name="Walter F."/>
            <person name="Albersmeier A."/>
            <person name="Kalinowski J."/>
            <person name="Ruckert C."/>
        </authorList>
    </citation>
    <scope>NUCLEOTIDE SEQUENCE</scope>
    <source>
        <strain evidence="2">JCM 4790</strain>
    </source>
</reference>
<feature type="compositionally biased region" description="Basic and acidic residues" evidence="1">
    <location>
        <begin position="137"/>
        <end position="146"/>
    </location>
</feature>
<comment type="caution">
    <text evidence="2">The sequence shown here is derived from an EMBL/GenBank/DDBJ whole genome shotgun (WGS) entry which is preliminary data.</text>
</comment>
<dbReference type="Proteomes" id="UP000619244">
    <property type="component" value="Unassembled WGS sequence"/>
</dbReference>
<evidence type="ECO:0000313" key="2">
    <source>
        <dbReference type="EMBL" id="GGY11612.1"/>
    </source>
</evidence>
<dbReference type="AlphaFoldDB" id="A0A918U902"/>
<feature type="region of interest" description="Disordered" evidence="1">
    <location>
        <begin position="123"/>
        <end position="146"/>
    </location>
</feature>
<feature type="region of interest" description="Disordered" evidence="1">
    <location>
        <begin position="20"/>
        <end position="42"/>
    </location>
</feature>
<keyword evidence="3" id="KW-1185">Reference proteome</keyword>
<evidence type="ECO:0000313" key="3">
    <source>
        <dbReference type="Proteomes" id="UP000619244"/>
    </source>
</evidence>
<gene>
    <name evidence="2" type="ORF">GCM10010358_74950</name>
</gene>
<evidence type="ECO:0000256" key="1">
    <source>
        <dbReference type="SAM" id="MobiDB-lite"/>
    </source>
</evidence>
<name>A0A918U902_9ACTN</name>
<accession>A0A918U902</accession>
<evidence type="ECO:0008006" key="4">
    <source>
        <dbReference type="Google" id="ProtNLM"/>
    </source>
</evidence>
<organism evidence="2 3">
    <name type="scientific">Streptomyces minutiscleroticus</name>
    <dbReference type="NCBI Taxonomy" id="68238"/>
    <lineage>
        <taxon>Bacteria</taxon>
        <taxon>Bacillati</taxon>
        <taxon>Actinomycetota</taxon>
        <taxon>Actinomycetes</taxon>
        <taxon>Kitasatosporales</taxon>
        <taxon>Streptomycetaceae</taxon>
        <taxon>Streptomyces</taxon>
    </lineage>
</organism>
<dbReference type="EMBL" id="BMVU01000079">
    <property type="protein sequence ID" value="GGY11612.1"/>
    <property type="molecule type" value="Genomic_DNA"/>
</dbReference>
<sequence length="365" mass="40344">MGGVSRYERFYTIPEDVRTPIPYAGDRRGDPPMSSPHGFASVRGRGYRPWQVDAYADALSHDRDAAWERAARLTVLAREMEEELARLREVVAGLPPQTYETLGGRARELFDLGMEEAAEVRAHAQREARDTVAGAEEAARRTEDDARAAADAVRERAEAYARQRLLEARAEADALRAAARRDAKELSGAALEEWRGARRRGEELLAVQEKEQAGREELLAREVADREAALDARYEQLRTAAEADLAAEERALAEAGEWARHHQEEAEARAAAVLAEARLHEERTVRETERVLREHGERWDTVRAHMDHVRESLAALTGRVAAADPETGRAPVDPADPEAGPLPVDPEAGPVPVDPEAGHTPAEPE</sequence>
<reference evidence="2" key="2">
    <citation type="submission" date="2020-09" db="EMBL/GenBank/DDBJ databases">
        <authorList>
            <person name="Sun Q."/>
            <person name="Ohkuma M."/>
        </authorList>
    </citation>
    <scope>NUCLEOTIDE SEQUENCE</scope>
    <source>
        <strain evidence="2">JCM 4790</strain>
    </source>
</reference>